<comment type="subcellular location">
    <subcellularLocation>
        <location evidence="1">Cell outer membrane</location>
    </subcellularLocation>
</comment>
<evidence type="ECO:0000256" key="3">
    <source>
        <dbReference type="ARBA" id="ARBA00022729"/>
    </source>
</evidence>
<keyword evidence="5" id="KW-0998">Cell outer membrane</keyword>
<evidence type="ECO:0008006" key="10">
    <source>
        <dbReference type="Google" id="ProtNLM"/>
    </source>
</evidence>
<keyword evidence="4" id="KW-0472">Membrane</keyword>
<evidence type="ECO:0000259" key="6">
    <source>
        <dbReference type="Pfam" id="PF07980"/>
    </source>
</evidence>
<protein>
    <recommendedName>
        <fullName evidence="10">RagB/SusD family nutrient uptake outer membrane protein</fullName>
    </recommendedName>
</protein>
<feature type="domain" description="RagB/SusD" evidence="6">
    <location>
        <begin position="310"/>
        <end position="573"/>
    </location>
</feature>
<dbReference type="InterPro" id="IPR012944">
    <property type="entry name" value="SusD_RagB_dom"/>
</dbReference>
<dbReference type="Pfam" id="PF07980">
    <property type="entry name" value="SusD_RagB"/>
    <property type="match status" value="1"/>
</dbReference>
<comment type="caution">
    <text evidence="8">The sequence shown here is derived from an EMBL/GenBank/DDBJ whole genome shotgun (WGS) entry which is preliminary data.</text>
</comment>
<dbReference type="Gene3D" id="1.25.40.390">
    <property type="match status" value="1"/>
</dbReference>
<dbReference type="InterPro" id="IPR011990">
    <property type="entry name" value="TPR-like_helical_dom_sf"/>
</dbReference>
<evidence type="ECO:0000256" key="2">
    <source>
        <dbReference type="ARBA" id="ARBA00006275"/>
    </source>
</evidence>
<evidence type="ECO:0000256" key="1">
    <source>
        <dbReference type="ARBA" id="ARBA00004442"/>
    </source>
</evidence>
<feature type="domain" description="SusD-like N-terminal" evidence="7">
    <location>
        <begin position="27"/>
        <end position="250"/>
    </location>
</feature>
<dbReference type="Proteomes" id="UP001244640">
    <property type="component" value="Unassembled WGS sequence"/>
</dbReference>
<keyword evidence="3" id="KW-0732">Signal</keyword>
<comment type="similarity">
    <text evidence="2">Belongs to the SusD family.</text>
</comment>
<evidence type="ECO:0000313" key="9">
    <source>
        <dbReference type="Proteomes" id="UP001244640"/>
    </source>
</evidence>
<dbReference type="Pfam" id="PF14322">
    <property type="entry name" value="SusD-like_3"/>
    <property type="match status" value="1"/>
</dbReference>
<evidence type="ECO:0000313" key="8">
    <source>
        <dbReference type="EMBL" id="MDQ1151788.1"/>
    </source>
</evidence>
<accession>A0ABU0UAC5</accession>
<reference evidence="8 9" key="1">
    <citation type="submission" date="2023-07" db="EMBL/GenBank/DDBJ databases">
        <title>Functional and genomic diversity of the sorghum phyllosphere microbiome.</title>
        <authorList>
            <person name="Shade A."/>
        </authorList>
    </citation>
    <scope>NUCLEOTIDE SEQUENCE [LARGE SCALE GENOMIC DNA]</scope>
    <source>
        <strain evidence="8 9">SORGH_AS_0892</strain>
    </source>
</reference>
<evidence type="ECO:0000256" key="5">
    <source>
        <dbReference type="ARBA" id="ARBA00023237"/>
    </source>
</evidence>
<evidence type="ECO:0000259" key="7">
    <source>
        <dbReference type="Pfam" id="PF14322"/>
    </source>
</evidence>
<keyword evidence="9" id="KW-1185">Reference proteome</keyword>
<evidence type="ECO:0000256" key="4">
    <source>
        <dbReference type="ARBA" id="ARBA00023136"/>
    </source>
</evidence>
<name>A0ABU0UAC5_9SPHI</name>
<dbReference type="RefSeq" id="WP_293937558.1">
    <property type="nucleotide sequence ID" value="NZ_JAUTBA010000001.1"/>
</dbReference>
<dbReference type="PROSITE" id="PS51257">
    <property type="entry name" value="PROKAR_LIPOPROTEIN"/>
    <property type="match status" value="1"/>
</dbReference>
<dbReference type="EMBL" id="JAUTBA010000001">
    <property type="protein sequence ID" value="MDQ1151788.1"/>
    <property type="molecule type" value="Genomic_DNA"/>
</dbReference>
<gene>
    <name evidence="8" type="ORF">QE382_003772</name>
</gene>
<dbReference type="SUPFAM" id="SSF48452">
    <property type="entry name" value="TPR-like"/>
    <property type="match status" value="1"/>
</dbReference>
<proteinExistence type="inferred from homology"/>
<dbReference type="InterPro" id="IPR033985">
    <property type="entry name" value="SusD-like_N"/>
</dbReference>
<sequence>MYLRDHITTKIAIAIAVLSLSGCGKSFLDTRLDTQPTEHNIDGNYASLMQLANTPYAYLSQRNEFAALDGNLFAAATDEAQQTNTIGDVYLFNNGNWGAFNNPDDRYNMYYSGIYAANYFLEYIDKKGGDYKALLAVNRDTITQESRTKYLNDVASMGWSIAEAHVLRAYYYFELIKRYGGVPLLTKTFSVNEKPAIAASSFQEVVEYIVTSVDSHVKDLQPNWKTSQFTNLDGRFNQGAALMLKARVLLYAASPLHNPGNDIAKWQRAAKAAAEALQFADRMDDAGGKNALDNNYRNYFLGNNTLNSAETIMAIRYTASNDLERANYPIATPGGLSGVTPSENLVSAYEKLDNYSASKPYDNRDPRLGYTVVVNGSEWNNRTIDQTAGGTDDRRRANASRTGYYLKKFVNDNVNLVNNATNPHNWPLFRYGDLLLIYAEAMNEAYGPDQANGWGLTAREAINKLRARPGVDMPAVQASGKAELRTAIKHERQVELAFENHRYWDLIRWGDAATVLNKPIYGVTVTKTTSGTLQYETRQVQNRVFIAPKMNFYPFPQAEIHISGGTLVQNPGW</sequence>
<organism evidence="8 9">
    <name type="scientific">Sphingobacterium zeae</name>
    <dbReference type="NCBI Taxonomy" id="1776859"/>
    <lineage>
        <taxon>Bacteria</taxon>
        <taxon>Pseudomonadati</taxon>
        <taxon>Bacteroidota</taxon>
        <taxon>Sphingobacteriia</taxon>
        <taxon>Sphingobacteriales</taxon>
        <taxon>Sphingobacteriaceae</taxon>
        <taxon>Sphingobacterium</taxon>
    </lineage>
</organism>